<reference evidence="2 3" key="1">
    <citation type="submission" date="2018-01" db="EMBL/GenBank/DDBJ databases">
        <title>The complete genome sequence of Chromatium okenii LaCa, a purple sulfur bacterium with a turbulent life.</title>
        <authorList>
            <person name="Luedin S.M."/>
            <person name="Liechti N."/>
            <person name="Storelli N."/>
            <person name="Danza F."/>
            <person name="Wittwer M."/>
            <person name="Pothier J.F."/>
            <person name="Tonolla M.A."/>
        </authorList>
    </citation>
    <scope>NUCLEOTIDE SEQUENCE [LARGE SCALE GENOMIC DNA]</scope>
    <source>
        <strain evidence="2 3">LaCa</strain>
    </source>
</reference>
<evidence type="ECO:0000256" key="1">
    <source>
        <dbReference type="SAM" id="SignalP"/>
    </source>
</evidence>
<dbReference type="Proteomes" id="UP000239936">
    <property type="component" value="Unassembled WGS sequence"/>
</dbReference>
<sequence>MNRKQLFLYGCFIFTAAIISSTAIAGGATRIQFAKGSYCGAYTGNFAGGKRFVLQLGRDQTFISRNTGNSNQLDVYVTGPTGQISGEKTGDNEIHYRTTAKGDYEIMVISDSNFSSVEFCVY</sequence>
<evidence type="ECO:0000313" key="2">
    <source>
        <dbReference type="EMBL" id="PQJ94970.1"/>
    </source>
</evidence>
<proteinExistence type="predicted"/>
<keyword evidence="1" id="KW-0732">Signal</keyword>
<comment type="caution">
    <text evidence="2">The sequence shown here is derived from an EMBL/GenBank/DDBJ whole genome shotgun (WGS) entry which is preliminary data.</text>
</comment>
<dbReference type="AlphaFoldDB" id="A0A2S7XML6"/>
<evidence type="ECO:0000313" key="3">
    <source>
        <dbReference type="Proteomes" id="UP000239936"/>
    </source>
</evidence>
<organism evidence="2 3">
    <name type="scientific">Chromatium okenii</name>
    <dbReference type="NCBI Taxonomy" id="61644"/>
    <lineage>
        <taxon>Bacteria</taxon>
        <taxon>Pseudomonadati</taxon>
        <taxon>Pseudomonadota</taxon>
        <taxon>Gammaproteobacteria</taxon>
        <taxon>Chromatiales</taxon>
        <taxon>Chromatiaceae</taxon>
        <taxon>Chromatium</taxon>
    </lineage>
</organism>
<protein>
    <submittedName>
        <fullName evidence="2">Uncharacterized protein</fullName>
    </submittedName>
</protein>
<accession>A0A2S7XML6</accession>
<gene>
    <name evidence="2" type="ORF">CXB77_17825</name>
</gene>
<name>A0A2S7XML6_9GAMM</name>
<keyword evidence="3" id="KW-1185">Reference proteome</keyword>
<dbReference type="Gene3D" id="2.60.120.380">
    <property type="match status" value="1"/>
</dbReference>
<feature type="chain" id="PRO_5015590260" evidence="1">
    <location>
        <begin position="26"/>
        <end position="122"/>
    </location>
</feature>
<dbReference type="EMBL" id="PPGH01000038">
    <property type="protein sequence ID" value="PQJ94970.1"/>
    <property type="molecule type" value="Genomic_DNA"/>
</dbReference>
<feature type="signal peptide" evidence="1">
    <location>
        <begin position="1"/>
        <end position="25"/>
    </location>
</feature>